<reference evidence="1" key="1">
    <citation type="submission" date="2020-05" db="EMBL/GenBank/DDBJ databases">
        <title>WGS assembly of Panicum virgatum.</title>
        <authorList>
            <person name="Lovell J.T."/>
            <person name="Jenkins J."/>
            <person name="Shu S."/>
            <person name="Juenger T.E."/>
            <person name="Schmutz J."/>
        </authorList>
    </citation>
    <scope>NUCLEOTIDE SEQUENCE</scope>
    <source>
        <strain evidence="1">AP13</strain>
    </source>
</reference>
<accession>A0A8T0TSW0</accession>
<evidence type="ECO:0000313" key="1">
    <source>
        <dbReference type="EMBL" id="KAG2612195.1"/>
    </source>
</evidence>
<sequence>MHPLPRIADLLASSIPSLTTSSLSNPLPLLPSIIGTAAGAEPQPSQQPTLGEITLKEFLVRAIVVRDNPAAAAMAAVPAKPVAPRPIQVVSNGASMIRGGRGG</sequence>
<name>A0A8T0TSW0_PANVG</name>
<dbReference type="Proteomes" id="UP000823388">
    <property type="component" value="Chromosome 4K"/>
</dbReference>
<proteinExistence type="predicted"/>
<evidence type="ECO:0000313" key="2">
    <source>
        <dbReference type="Proteomes" id="UP000823388"/>
    </source>
</evidence>
<dbReference type="EMBL" id="CM029043">
    <property type="protein sequence ID" value="KAG2612195.1"/>
    <property type="molecule type" value="Genomic_DNA"/>
</dbReference>
<keyword evidence="2" id="KW-1185">Reference proteome</keyword>
<dbReference type="AlphaFoldDB" id="A0A8T0TSW0"/>
<organism evidence="1 2">
    <name type="scientific">Panicum virgatum</name>
    <name type="common">Blackwell switchgrass</name>
    <dbReference type="NCBI Taxonomy" id="38727"/>
    <lineage>
        <taxon>Eukaryota</taxon>
        <taxon>Viridiplantae</taxon>
        <taxon>Streptophyta</taxon>
        <taxon>Embryophyta</taxon>
        <taxon>Tracheophyta</taxon>
        <taxon>Spermatophyta</taxon>
        <taxon>Magnoliopsida</taxon>
        <taxon>Liliopsida</taxon>
        <taxon>Poales</taxon>
        <taxon>Poaceae</taxon>
        <taxon>PACMAD clade</taxon>
        <taxon>Panicoideae</taxon>
        <taxon>Panicodae</taxon>
        <taxon>Paniceae</taxon>
        <taxon>Panicinae</taxon>
        <taxon>Panicum</taxon>
        <taxon>Panicum sect. Hiantes</taxon>
    </lineage>
</organism>
<protein>
    <submittedName>
        <fullName evidence="1">Uncharacterized protein</fullName>
    </submittedName>
</protein>
<comment type="caution">
    <text evidence="1">The sequence shown here is derived from an EMBL/GenBank/DDBJ whole genome shotgun (WGS) entry which is preliminary data.</text>
</comment>
<gene>
    <name evidence="1" type="ORF">PVAP13_4KG287500</name>
</gene>